<feature type="domain" description="Alcohol dehydrogenase iron-type/glycerol dehydrogenase GldA" evidence="2">
    <location>
        <begin position="34"/>
        <end position="167"/>
    </location>
</feature>
<dbReference type="CDD" id="cd08180">
    <property type="entry name" value="PDD"/>
    <property type="match status" value="1"/>
</dbReference>
<proteinExistence type="predicted"/>
<organism evidence="4">
    <name type="scientific">Veillonella atypica</name>
    <dbReference type="NCBI Taxonomy" id="39777"/>
    <lineage>
        <taxon>Bacteria</taxon>
        <taxon>Bacillati</taxon>
        <taxon>Bacillota</taxon>
        <taxon>Negativicutes</taxon>
        <taxon>Veillonellales</taxon>
        <taxon>Veillonellaceae</taxon>
        <taxon>Veillonella</taxon>
    </lineage>
</organism>
<protein>
    <submittedName>
        <fullName evidence="4">Aldehyde-alcohol dehydrogenase</fullName>
    </submittedName>
</protein>
<dbReference type="InterPro" id="IPR018211">
    <property type="entry name" value="ADH_Fe_CS"/>
</dbReference>
<dbReference type="InterPro" id="IPR039697">
    <property type="entry name" value="Alcohol_dehydrogenase_Fe"/>
</dbReference>
<dbReference type="RefSeq" id="WP_156718573.1">
    <property type="nucleotide sequence ID" value="NZ_CACRUN010000021.1"/>
</dbReference>
<dbReference type="FunFam" id="3.40.50.1970:FF:000003">
    <property type="entry name" value="Alcohol dehydrogenase, iron-containing"/>
    <property type="match status" value="1"/>
</dbReference>
<dbReference type="AlphaFoldDB" id="A0A6N3CXJ7"/>
<accession>A0A6N3CXJ7</accession>
<dbReference type="PROSITE" id="PS00060">
    <property type="entry name" value="ADH_IRON_2"/>
    <property type="match status" value="1"/>
</dbReference>
<evidence type="ECO:0000313" key="4">
    <source>
        <dbReference type="EMBL" id="VYU18287.1"/>
    </source>
</evidence>
<dbReference type="Gene3D" id="1.20.1090.10">
    <property type="entry name" value="Dehydroquinate synthase-like - alpha domain"/>
    <property type="match status" value="1"/>
</dbReference>
<dbReference type="FunFam" id="1.20.1090.10:FF:000001">
    <property type="entry name" value="Aldehyde-alcohol dehydrogenase"/>
    <property type="match status" value="1"/>
</dbReference>
<keyword evidence="1" id="KW-0560">Oxidoreductase</keyword>
<dbReference type="PANTHER" id="PTHR11496">
    <property type="entry name" value="ALCOHOL DEHYDROGENASE"/>
    <property type="match status" value="1"/>
</dbReference>
<dbReference type="Pfam" id="PF00465">
    <property type="entry name" value="Fe-ADH"/>
    <property type="match status" value="1"/>
</dbReference>
<dbReference type="Gene3D" id="3.40.50.1970">
    <property type="match status" value="1"/>
</dbReference>
<dbReference type="GO" id="GO:0004022">
    <property type="term" value="F:alcohol dehydrogenase (NAD+) activity"/>
    <property type="evidence" value="ECO:0007669"/>
    <property type="project" value="UniProtKB-ARBA"/>
</dbReference>
<sequence length="382" mass="41382">MESWTFKTQIFTESVNHSTTDSKLDALDRLRLLSGERIFIVCDPFLVGTPALQTVIDLISTDNTYIVYSDVVPDPPIDSIVKGVSVLKKAESTILIVIGGGSAIDMAKGINYFCKTLYHVGVRRFIAIPTTSGTGSEVTSFAVITDTKTGIKYPLVDDSLLPDEAILTTFFVKSAPEKVTAYSGMDVLVHALEALVAKDANNFTDALAEKAIELVVNNLPICVTDGKNERARAAMHEASCMAGLAFNQAGLGITHALSHQLGGQFHVPHGLANAMLLPYVIMYNAVNSKIAKSKYILIVQKLSLTDANDDESSQLSALVKCAQSLARQVGCAMTMKEFGINEIDYKNAFPVLVQQAMSDRTYAGNPYEATKEDLTRILTCII</sequence>
<dbReference type="GO" id="GO:0046872">
    <property type="term" value="F:metal ion binding"/>
    <property type="evidence" value="ECO:0007669"/>
    <property type="project" value="InterPro"/>
</dbReference>
<dbReference type="InterPro" id="IPR001670">
    <property type="entry name" value="ADH_Fe/GldA"/>
</dbReference>
<reference evidence="4" key="1">
    <citation type="submission" date="2019-11" db="EMBL/GenBank/DDBJ databases">
        <authorList>
            <person name="Feng L."/>
        </authorList>
    </citation>
    <scope>NUCLEOTIDE SEQUENCE</scope>
    <source>
        <strain evidence="4">VatypicaLFYP47</strain>
    </source>
</reference>
<evidence type="ECO:0000256" key="1">
    <source>
        <dbReference type="ARBA" id="ARBA00023002"/>
    </source>
</evidence>
<gene>
    <name evidence="4" type="primary">adhE</name>
    <name evidence="4" type="ORF">VALFYP47_01572</name>
</gene>
<evidence type="ECO:0000259" key="2">
    <source>
        <dbReference type="Pfam" id="PF00465"/>
    </source>
</evidence>
<dbReference type="Pfam" id="PF25137">
    <property type="entry name" value="ADH_Fe_C"/>
    <property type="match status" value="1"/>
</dbReference>
<dbReference type="EMBL" id="CACRUN010000021">
    <property type="protein sequence ID" value="VYU18287.1"/>
    <property type="molecule type" value="Genomic_DNA"/>
</dbReference>
<evidence type="ECO:0000259" key="3">
    <source>
        <dbReference type="Pfam" id="PF25137"/>
    </source>
</evidence>
<name>A0A6N3CXJ7_9FIRM</name>
<dbReference type="PANTHER" id="PTHR11496:SF83">
    <property type="entry name" value="HYDROXYACID-OXOACID TRANSHYDROGENASE, MITOCHONDRIAL"/>
    <property type="match status" value="1"/>
</dbReference>
<feature type="domain" description="Fe-containing alcohol dehydrogenase-like C-terminal" evidence="3">
    <location>
        <begin position="180"/>
        <end position="379"/>
    </location>
</feature>
<dbReference type="SUPFAM" id="SSF56796">
    <property type="entry name" value="Dehydroquinate synthase-like"/>
    <property type="match status" value="1"/>
</dbReference>
<dbReference type="InterPro" id="IPR056798">
    <property type="entry name" value="ADH_Fe_C"/>
</dbReference>